<dbReference type="InterPro" id="IPR050093">
    <property type="entry name" value="ABC_SmlMolc_Importer"/>
</dbReference>
<dbReference type="PANTHER" id="PTHR42781">
    <property type="entry name" value="SPERMIDINE/PUTRESCINE IMPORT ATP-BINDING PROTEIN POTA"/>
    <property type="match status" value="1"/>
</dbReference>
<dbReference type="EMBL" id="BAAADE010000004">
    <property type="protein sequence ID" value="GAA0606510.1"/>
    <property type="molecule type" value="Genomic_DNA"/>
</dbReference>
<organism evidence="7 8">
    <name type="scientific">Paenochrobactrum glaciei</name>
    <dbReference type="NCBI Taxonomy" id="486407"/>
    <lineage>
        <taxon>Bacteria</taxon>
        <taxon>Pseudomonadati</taxon>
        <taxon>Pseudomonadota</taxon>
        <taxon>Alphaproteobacteria</taxon>
        <taxon>Hyphomicrobiales</taxon>
        <taxon>Brucellaceae</taxon>
        <taxon>Paenochrobactrum</taxon>
    </lineage>
</organism>
<comment type="caution">
    <text evidence="7">The sequence shown here is derived from an EMBL/GenBank/DDBJ whole genome shotgun (WGS) entry which is preliminary data.</text>
</comment>
<dbReference type="Pfam" id="PF00005">
    <property type="entry name" value="ABC_tran"/>
    <property type="match status" value="1"/>
</dbReference>
<dbReference type="Pfam" id="PF08402">
    <property type="entry name" value="TOBE_2"/>
    <property type="match status" value="1"/>
</dbReference>
<evidence type="ECO:0000256" key="2">
    <source>
        <dbReference type="ARBA" id="ARBA00005417"/>
    </source>
</evidence>
<dbReference type="InterPro" id="IPR027417">
    <property type="entry name" value="P-loop_NTPase"/>
</dbReference>
<dbReference type="PANTHER" id="PTHR42781:SF4">
    <property type="entry name" value="SPERMIDINE_PUTRESCINE IMPORT ATP-BINDING PROTEIN POTA"/>
    <property type="match status" value="1"/>
</dbReference>
<name>A0ABP3RCK7_9HYPH</name>
<evidence type="ECO:0000313" key="8">
    <source>
        <dbReference type="Proteomes" id="UP001424441"/>
    </source>
</evidence>
<evidence type="ECO:0000259" key="6">
    <source>
        <dbReference type="PROSITE" id="PS50893"/>
    </source>
</evidence>
<dbReference type="InterPro" id="IPR013611">
    <property type="entry name" value="Transp-assoc_OB_typ2"/>
</dbReference>
<evidence type="ECO:0000256" key="4">
    <source>
        <dbReference type="ARBA" id="ARBA00022741"/>
    </source>
</evidence>
<dbReference type="InterPro" id="IPR003593">
    <property type="entry name" value="AAA+_ATPase"/>
</dbReference>
<dbReference type="Gene3D" id="2.40.50.100">
    <property type="match status" value="1"/>
</dbReference>
<dbReference type="InterPro" id="IPR003439">
    <property type="entry name" value="ABC_transporter-like_ATP-bd"/>
</dbReference>
<comment type="similarity">
    <text evidence="2">Belongs to the ABC transporter superfamily.</text>
</comment>
<dbReference type="Gene3D" id="3.40.50.300">
    <property type="entry name" value="P-loop containing nucleotide triphosphate hydrolases"/>
    <property type="match status" value="1"/>
</dbReference>
<evidence type="ECO:0000256" key="1">
    <source>
        <dbReference type="ARBA" id="ARBA00004533"/>
    </source>
</evidence>
<dbReference type="SUPFAM" id="SSF52540">
    <property type="entry name" value="P-loop containing nucleoside triphosphate hydrolases"/>
    <property type="match status" value="1"/>
</dbReference>
<gene>
    <name evidence="7" type="ORF">GCM10008943_22580</name>
</gene>
<evidence type="ECO:0000256" key="3">
    <source>
        <dbReference type="ARBA" id="ARBA00022448"/>
    </source>
</evidence>
<protein>
    <submittedName>
        <fullName evidence="7">ABC transporter ATP-binding protein</fullName>
    </submittedName>
</protein>
<evidence type="ECO:0000256" key="5">
    <source>
        <dbReference type="ARBA" id="ARBA00022840"/>
    </source>
</evidence>
<comment type="subcellular location">
    <subcellularLocation>
        <location evidence="1">Cell inner membrane</location>
    </subcellularLocation>
</comment>
<dbReference type="InterPro" id="IPR008995">
    <property type="entry name" value="Mo/tungstate-bd_C_term_dom"/>
</dbReference>
<dbReference type="PROSITE" id="PS00211">
    <property type="entry name" value="ABC_TRANSPORTER_1"/>
    <property type="match status" value="1"/>
</dbReference>
<dbReference type="SMART" id="SM00382">
    <property type="entry name" value="AAA"/>
    <property type="match status" value="1"/>
</dbReference>
<dbReference type="InterPro" id="IPR017871">
    <property type="entry name" value="ABC_transporter-like_CS"/>
</dbReference>
<feature type="domain" description="ABC transporter" evidence="6">
    <location>
        <begin position="6"/>
        <end position="236"/>
    </location>
</feature>
<dbReference type="Proteomes" id="UP001424441">
    <property type="component" value="Unassembled WGS sequence"/>
</dbReference>
<evidence type="ECO:0000313" key="7">
    <source>
        <dbReference type="EMBL" id="GAA0606510.1"/>
    </source>
</evidence>
<dbReference type="RefSeq" id="WP_343805610.1">
    <property type="nucleotide sequence ID" value="NZ_BAAADE010000004.1"/>
</dbReference>
<keyword evidence="5 7" id="KW-0067">ATP-binding</keyword>
<keyword evidence="3" id="KW-0813">Transport</keyword>
<proteinExistence type="inferred from homology"/>
<sequence>MNNVKVAVEKVVKSFGSLTAADNIDLDIMEGEFLTLLGASGCGKTTLMRMIAGFETVTSGRILIDGKDVTHLSPRDRNLGMVFQQYSLFPHMTIAENIGYGLRARRLPEAEIRNRVREMLELIQLPHLAESKPPQLSGGQQQRVALARALAGRPSVLMLDEPLGALDQKLREQLQEELRRIHRETGSTFLFVTHDQEEALSLSDRIAVMRGGKISQLASPEELYLRPANDYVADFIGQVTFIDGIWQRSTGHVTTAYGQRLKAEIELADGPVRLAVRPENVRLAEADAPNSVNGTLVEMVHQTGTTTYQVELPNGLMVKARQLGLREARLQPGTPIGLHFDTCKLAFAQI</sequence>
<dbReference type="GO" id="GO:0005524">
    <property type="term" value="F:ATP binding"/>
    <property type="evidence" value="ECO:0007669"/>
    <property type="project" value="UniProtKB-KW"/>
</dbReference>
<accession>A0ABP3RCK7</accession>
<dbReference type="PROSITE" id="PS50893">
    <property type="entry name" value="ABC_TRANSPORTER_2"/>
    <property type="match status" value="1"/>
</dbReference>
<keyword evidence="8" id="KW-1185">Reference proteome</keyword>
<dbReference type="SUPFAM" id="SSF50331">
    <property type="entry name" value="MOP-like"/>
    <property type="match status" value="1"/>
</dbReference>
<reference evidence="8" key="1">
    <citation type="journal article" date="2019" name="Int. J. Syst. Evol. Microbiol.">
        <title>The Global Catalogue of Microorganisms (GCM) 10K type strain sequencing project: providing services to taxonomists for standard genome sequencing and annotation.</title>
        <authorList>
            <consortium name="The Broad Institute Genomics Platform"/>
            <consortium name="The Broad Institute Genome Sequencing Center for Infectious Disease"/>
            <person name="Wu L."/>
            <person name="Ma J."/>
        </authorList>
    </citation>
    <scope>NUCLEOTIDE SEQUENCE [LARGE SCALE GENOMIC DNA]</scope>
    <source>
        <strain evidence="8">JCM 15115</strain>
    </source>
</reference>
<keyword evidence="4" id="KW-0547">Nucleotide-binding</keyword>